<evidence type="ECO:0000256" key="5">
    <source>
        <dbReference type="ARBA" id="ARBA00022989"/>
    </source>
</evidence>
<dbReference type="Pfam" id="PF02472">
    <property type="entry name" value="ExbD"/>
    <property type="match status" value="1"/>
</dbReference>
<evidence type="ECO:0000256" key="3">
    <source>
        <dbReference type="ARBA" id="ARBA00022475"/>
    </source>
</evidence>
<evidence type="ECO:0000256" key="1">
    <source>
        <dbReference type="ARBA" id="ARBA00004162"/>
    </source>
</evidence>
<organism evidence="9 10">
    <name type="scientific">Sulfurifustis variabilis</name>
    <dbReference type="NCBI Taxonomy" id="1675686"/>
    <lineage>
        <taxon>Bacteria</taxon>
        <taxon>Pseudomonadati</taxon>
        <taxon>Pseudomonadota</taxon>
        <taxon>Gammaproteobacteria</taxon>
        <taxon>Acidiferrobacterales</taxon>
        <taxon>Acidiferrobacteraceae</taxon>
        <taxon>Sulfurifustis</taxon>
    </lineage>
</organism>
<dbReference type="GO" id="GO:0015031">
    <property type="term" value="P:protein transport"/>
    <property type="evidence" value="ECO:0007669"/>
    <property type="project" value="UniProtKB-KW"/>
</dbReference>
<comment type="subcellular location">
    <subcellularLocation>
        <location evidence="1">Cell membrane</location>
        <topology evidence="1">Single-pass membrane protein</topology>
    </subcellularLocation>
    <subcellularLocation>
        <location evidence="7">Cell membrane</location>
        <topology evidence="7">Single-pass type II membrane protein</topology>
    </subcellularLocation>
</comment>
<evidence type="ECO:0000256" key="7">
    <source>
        <dbReference type="RuleBase" id="RU003879"/>
    </source>
</evidence>
<dbReference type="AlphaFoldDB" id="A0A1B4V4T4"/>
<comment type="similarity">
    <text evidence="2 7">Belongs to the ExbD/TolR family.</text>
</comment>
<keyword evidence="6 8" id="KW-0472">Membrane</keyword>
<protein>
    <submittedName>
        <fullName evidence="9">Biopolymer transportern ExbD</fullName>
    </submittedName>
</protein>
<dbReference type="RefSeq" id="WP_197703151.1">
    <property type="nucleotide sequence ID" value="NZ_AP014936.1"/>
</dbReference>
<keyword evidence="4 7" id="KW-0812">Transmembrane</keyword>
<gene>
    <name evidence="9" type="ORF">SVA_1987</name>
</gene>
<name>A0A1B4V4T4_9GAMM</name>
<evidence type="ECO:0000313" key="10">
    <source>
        <dbReference type="Proteomes" id="UP000218899"/>
    </source>
</evidence>
<dbReference type="Proteomes" id="UP000218899">
    <property type="component" value="Chromosome"/>
</dbReference>
<evidence type="ECO:0000256" key="2">
    <source>
        <dbReference type="ARBA" id="ARBA00005811"/>
    </source>
</evidence>
<keyword evidence="10" id="KW-1185">Reference proteome</keyword>
<sequence>MLRRHHYKRHKETPELDVTTFLNLMVVLIPFLLITAVFSRITIMELNLPTAAGGPSSSKPQLSIEVILRKNVLQIGDGRSIVASIPKNGEKHDLRKLSDYLQRLKATYPEKDDATLLVEQDIAYEDMVHVMDAVRIVELKQDGQEEVQKMELFPAISVGDAP</sequence>
<evidence type="ECO:0000313" key="9">
    <source>
        <dbReference type="EMBL" id="BAU48539.1"/>
    </source>
</evidence>
<keyword evidence="7" id="KW-0813">Transport</keyword>
<dbReference type="KEGG" id="sva:SVA_1987"/>
<evidence type="ECO:0000256" key="4">
    <source>
        <dbReference type="ARBA" id="ARBA00022692"/>
    </source>
</evidence>
<dbReference type="EMBL" id="AP014936">
    <property type="protein sequence ID" value="BAU48539.1"/>
    <property type="molecule type" value="Genomic_DNA"/>
</dbReference>
<accession>A0A1B4V4T4</accession>
<keyword evidence="5 8" id="KW-1133">Transmembrane helix</keyword>
<dbReference type="PANTHER" id="PTHR30558">
    <property type="entry name" value="EXBD MEMBRANE COMPONENT OF PMF-DRIVEN MACROMOLECULE IMPORT SYSTEM"/>
    <property type="match status" value="1"/>
</dbReference>
<dbReference type="GO" id="GO:0022857">
    <property type="term" value="F:transmembrane transporter activity"/>
    <property type="evidence" value="ECO:0007669"/>
    <property type="project" value="InterPro"/>
</dbReference>
<reference evidence="9 10" key="1">
    <citation type="submission" date="2015-08" db="EMBL/GenBank/DDBJ databases">
        <title>Complete genome sequence of Sulfurifustis variabilis.</title>
        <authorList>
            <person name="Miura A."/>
            <person name="Kojima H."/>
            <person name="Fukui M."/>
        </authorList>
    </citation>
    <scope>NUCLEOTIDE SEQUENCE [LARGE SCALE GENOMIC DNA]</scope>
    <source>
        <strain evidence="10">skN76</strain>
    </source>
</reference>
<proteinExistence type="inferred from homology"/>
<evidence type="ECO:0000256" key="8">
    <source>
        <dbReference type="SAM" id="Phobius"/>
    </source>
</evidence>
<keyword evidence="7" id="KW-0653">Protein transport</keyword>
<keyword evidence="3" id="KW-1003">Cell membrane</keyword>
<feature type="transmembrane region" description="Helical" evidence="8">
    <location>
        <begin position="21"/>
        <end position="41"/>
    </location>
</feature>
<dbReference type="GO" id="GO:0005886">
    <property type="term" value="C:plasma membrane"/>
    <property type="evidence" value="ECO:0007669"/>
    <property type="project" value="UniProtKB-SubCell"/>
</dbReference>
<dbReference type="InterPro" id="IPR003400">
    <property type="entry name" value="ExbD"/>
</dbReference>
<evidence type="ECO:0000256" key="6">
    <source>
        <dbReference type="ARBA" id="ARBA00023136"/>
    </source>
</evidence>